<dbReference type="Proteomes" id="UP000540929">
    <property type="component" value="Unassembled WGS sequence"/>
</dbReference>
<evidence type="ECO:0000313" key="1">
    <source>
        <dbReference type="EMBL" id="NYH26062.1"/>
    </source>
</evidence>
<evidence type="ECO:0000313" key="2">
    <source>
        <dbReference type="Proteomes" id="UP000540929"/>
    </source>
</evidence>
<name>A0A7Z0BB48_9BURK</name>
<comment type="caution">
    <text evidence="1">The sequence shown here is derived from an EMBL/GenBank/DDBJ whole genome shotgun (WGS) entry which is preliminary data.</text>
</comment>
<proteinExistence type="predicted"/>
<sequence length="282" mass="31377">MFDAPRANEFTQGTVFSCAYAENYQDESVYGLIITARCDAAQAKVSAFTYVPVIPLSSWIYVDGASTVLDRAEADYMNTISDRLEKDGLSESLLSTHSLAAIYDAHYKKIENEKARKSQCEKLRNVIAQVAETRTLQIDKTNRERLRAHLTVCKSHVDSVVKELAGHRLSGYYLLRGLEALDSGEAQDFVALLREVHHIPSSVAKSITNGISKDQWDVAQNKNVVCPKFTGTDDYALPMAKLTSPWIEHLMQNFALLFSRIGVRDNDVADVRKSLQTIGIGA</sequence>
<reference evidence="1 2" key="1">
    <citation type="submission" date="2020-07" db="EMBL/GenBank/DDBJ databases">
        <title>Exploring microbial biodiversity for novel pathways involved in the catabolism of aromatic compounds derived from lignin.</title>
        <authorList>
            <person name="Elkins J."/>
        </authorList>
    </citation>
    <scope>NUCLEOTIDE SEQUENCE [LARGE SCALE GENOMIC DNA]</scope>
    <source>
        <strain evidence="1 2">H2C3C</strain>
    </source>
</reference>
<dbReference type="RefSeq" id="WP_179745793.1">
    <property type="nucleotide sequence ID" value="NZ_JACCAS010000002.1"/>
</dbReference>
<accession>A0A7Z0BB48</accession>
<dbReference type="EMBL" id="JACCAS010000002">
    <property type="protein sequence ID" value="NYH26062.1"/>
    <property type="molecule type" value="Genomic_DNA"/>
</dbReference>
<keyword evidence="2" id="KW-1185">Reference proteome</keyword>
<dbReference type="AlphaFoldDB" id="A0A7Z0BB48"/>
<gene>
    <name evidence="1" type="ORF">GGD40_005633</name>
</gene>
<protein>
    <submittedName>
        <fullName evidence="1">Uncharacterized protein</fullName>
    </submittedName>
</protein>
<organism evidence="1 2">
    <name type="scientific">Paraburkholderia bryophila</name>
    <dbReference type="NCBI Taxonomy" id="420952"/>
    <lineage>
        <taxon>Bacteria</taxon>
        <taxon>Pseudomonadati</taxon>
        <taxon>Pseudomonadota</taxon>
        <taxon>Betaproteobacteria</taxon>
        <taxon>Burkholderiales</taxon>
        <taxon>Burkholderiaceae</taxon>
        <taxon>Paraburkholderia</taxon>
    </lineage>
</organism>